<comment type="caution">
    <text evidence="1">The sequence shown here is derived from an EMBL/GenBank/DDBJ whole genome shotgun (WGS) entry which is preliminary data.</text>
</comment>
<dbReference type="EMBL" id="JBJHZY010000006">
    <property type="protein sequence ID" value="MFL0270103.1"/>
    <property type="molecule type" value="Genomic_DNA"/>
</dbReference>
<reference evidence="1 2" key="1">
    <citation type="submission" date="2024-11" db="EMBL/GenBank/DDBJ databases">
        <authorList>
            <person name="Heng Y.C."/>
            <person name="Lim A.C.H."/>
            <person name="Lee J.K.Y."/>
            <person name="Kittelmann S."/>
        </authorList>
    </citation>
    <scope>NUCLEOTIDE SEQUENCE [LARGE SCALE GENOMIC DNA]</scope>
    <source>
        <strain evidence="1 2">WILCCON 0202</strain>
    </source>
</reference>
<evidence type="ECO:0000313" key="2">
    <source>
        <dbReference type="Proteomes" id="UP001623661"/>
    </source>
</evidence>
<accession>A0ABW8TY82</accession>
<sequence>MNNLTYREIKEWVKRNSEEGLFFDIEHDEQYFYLMGQVVVFIIRNADNELMANEMQRNVFLNCGNEKYLKSFIMRYLTVTCSHVSARHELAFNRALGAVLGWYQDNKKGSYNNYFIVGYTAGNLLDKYAKVYEIEQ</sequence>
<protein>
    <submittedName>
        <fullName evidence="1">Uncharacterized protein</fullName>
    </submittedName>
</protein>
<evidence type="ECO:0000313" key="1">
    <source>
        <dbReference type="EMBL" id="MFL0270103.1"/>
    </source>
</evidence>
<keyword evidence="2" id="KW-1185">Reference proteome</keyword>
<gene>
    <name evidence="1" type="ORF">ACJDUH_18650</name>
</gene>
<dbReference type="Proteomes" id="UP001623661">
    <property type="component" value="Unassembled WGS sequence"/>
</dbReference>
<dbReference type="RefSeq" id="WP_406766735.1">
    <property type="nucleotide sequence ID" value="NZ_JBJHZY010000006.1"/>
</dbReference>
<name>A0ABW8TY82_9CLOT</name>
<organism evidence="1 2">
    <name type="scientific">Candidatus Clostridium radicumherbarum</name>
    <dbReference type="NCBI Taxonomy" id="3381662"/>
    <lineage>
        <taxon>Bacteria</taxon>
        <taxon>Bacillati</taxon>
        <taxon>Bacillota</taxon>
        <taxon>Clostridia</taxon>
        <taxon>Eubacteriales</taxon>
        <taxon>Clostridiaceae</taxon>
        <taxon>Clostridium</taxon>
    </lineage>
</organism>
<proteinExistence type="predicted"/>